<evidence type="ECO:0000313" key="2">
    <source>
        <dbReference type="Proteomes" id="UP001162483"/>
    </source>
</evidence>
<reference evidence="1" key="1">
    <citation type="submission" date="2023-05" db="EMBL/GenBank/DDBJ databases">
        <authorList>
            <person name="Stuckert A."/>
        </authorList>
    </citation>
    <scope>NUCLEOTIDE SEQUENCE</scope>
</reference>
<dbReference type="EMBL" id="CATNWA010015115">
    <property type="protein sequence ID" value="CAI9579664.1"/>
    <property type="molecule type" value="Genomic_DNA"/>
</dbReference>
<sequence>MMSESDILFTTIHVITDWPISRPLAASAVNHRVPTSYSPLAPGDHSVSRTGESPLCKQYRFLPCQLLHTAL</sequence>
<organism evidence="1 2">
    <name type="scientific">Staurois parvus</name>
    <dbReference type="NCBI Taxonomy" id="386267"/>
    <lineage>
        <taxon>Eukaryota</taxon>
        <taxon>Metazoa</taxon>
        <taxon>Chordata</taxon>
        <taxon>Craniata</taxon>
        <taxon>Vertebrata</taxon>
        <taxon>Euteleostomi</taxon>
        <taxon>Amphibia</taxon>
        <taxon>Batrachia</taxon>
        <taxon>Anura</taxon>
        <taxon>Neobatrachia</taxon>
        <taxon>Ranoidea</taxon>
        <taxon>Ranidae</taxon>
        <taxon>Staurois</taxon>
    </lineage>
</organism>
<name>A0ABN9E609_9NEOB</name>
<protein>
    <submittedName>
        <fullName evidence="1">Uncharacterized protein</fullName>
    </submittedName>
</protein>
<gene>
    <name evidence="1" type="ORF">SPARVUS_LOCUS9140184</name>
</gene>
<accession>A0ABN9E609</accession>
<proteinExistence type="predicted"/>
<feature type="non-terminal residue" evidence="1">
    <location>
        <position position="71"/>
    </location>
</feature>
<evidence type="ECO:0000313" key="1">
    <source>
        <dbReference type="EMBL" id="CAI9579664.1"/>
    </source>
</evidence>
<dbReference type="Proteomes" id="UP001162483">
    <property type="component" value="Unassembled WGS sequence"/>
</dbReference>
<keyword evidence="2" id="KW-1185">Reference proteome</keyword>
<comment type="caution">
    <text evidence="1">The sequence shown here is derived from an EMBL/GenBank/DDBJ whole genome shotgun (WGS) entry which is preliminary data.</text>
</comment>